<gene>
    <name evidence="1" type="ORF">Aple_013880</name>
</gene>
<accession>A0A5M3XHJ7</accession>
<comment type="caution">
    <text evidence="1">The sequence shown here is derived from an EMBL/GenBank/DDBJ whole genome shotgun (WGS) entry which is preliminary data.</text>
</comment>
<proteinExistence type="predicted"/>
<dbReference type="Proteomes" id="UP000377595">
    <property type="component" value="Unassembled WGS sequence"/>
</dbReference>
<organism evidence="1 2">
    <name type="scientific">Acrocarpospora pleiomorpha</name>
    <dbReference type="NCBI Taxonomy" id="90975"/>
    <lineage>
        <taxon>Bacteria</taxon>
        <taxon>Bacillati</taxon>
        <taxon>Actinomycetota</taxon>
        <taxon>Actinomycetes</taxon>
        <taxon>Streptosporangiales</taxon>
        <taxon>Streptosporangiaceae</taxon>
        <taxon>Acrocarpospora</taxon>
    </lineage>
</organism>
<dbReference type="RefSeq" id="WP_155343615.1">
    <property type="nucleotide sequence ID" value="NZ_BAAAHM010000010.1"/>
</dbReference>
<name>A0A5M3XHJ7_9ACTN</name>
<dbReference type="AlphaFoldDB" id="A0A5M3XHJ7"/>
<dbReference type="InterPro" id="IPR047789">
    <property type="entry name" value="CU044_5270-like"/>
</dbReference>
<reference evidence="1 2" key="1">
    <citation type="submission" date="2019-10" db="EMBL/GenBank/DDBJ databases">
        <title>Whole genome shotgun sequence of Acrocarpospora pleiomorpha NBRC 16267.</title>
        <authorList>
            <person name="Ichikawa N."/>
            <person name="Kimura A."/>
            <person name="Kitahashi Y."/>
            <person name="Komaki H."/>
            <person name="Oguchi A."/>
        </authorList>
    </citation>
    <scope>NUCLEOTIDE SEQUENCE [LARGE SCALE GENOMIC DNA]</scope>
    <source>
        <strain evidence="1 2">NBRC 16267</strain>
    </source>
</reference>
<evidence type="ECO:0000313" key="1">
    <source>
        <dbReference type="EMBL" id="GES18493.1"/>
    </source>
</evidence>
<evidence type="ECO:0000313" key="2">
    <source>
        <dbReference type="Proteomes" id="UP000377595"/>
    </source>
</evidence>
<sequence>MMTEFDDVKRLMAQFDPAPGARFAGAARRPQARDLLLRILESPRDVPAASNLPRRRVLGLAGAAALVSVAGVTTYLSADRTGVSRIPTVAMLRYNLVNGRGDMQGAPPAARAVLLKLAEIADRQLASPVPADAAFKYVKFNAWYLNVAVAQGHTSTAVIPTVVEQWTPVAPSGTARRREHRGEPIIIGYGSPETAAAVSDSTPLSDEVISQVSPAAENLPPDAEDLRQALLRTGPVPSDIPDGYRLVQAVIDLHSEQVISPRLSAALWRMLSGQPHLVYLGATTDRAGRAGEAIAFEATVGLPKRWVLIIDPTSGRLNSSEEILTKDPGKLDVTVPAVIGYKLFLRQGWTADNSATVQ</sequence>
<protein>
    <submittedName>
        <fullName evidence="1">Uncharacterized protein</fullName>
    </submittedName>
</protein>
<keyword evidence="2" id="KW-1185">Reference proteome</keyword>
<dbReference type="EMBL" id="BLAF01000007">
    <property type="protein sequence ID" value="GES18493.1"/>
    <property type="molecule type" value="Genomic_DNA"/>
</dbReference>
<dbReference type="NCBIfam" id="NF038083">
    <property type="entry name" value="CU044_5270_fam"/>
    <property type="match status" value="1"/>
</dbReference>
<dbReference type="OrthoDB" id="3425969at2"/>